<accession>A0AAD6ZQM4</accession>
<name>A0AAD6ZQM4_9AGAR</name>
<dbReference type="AlphaFoldDB" id="A0AAD6ZQM4"/>
<evidence type="ECO:0000256" key="1">
    <source>
        <dbReference type="SAM" id="MobiDB-lite"/>
    </source>
</evidence>
<feature type="region of interest" description="Disordered" evidence="1">
    <location>
        <begin position="94"/>
        <end position="145"/>
    </location>
</feature>
<gene>
    <name evidence="2" type="ORF">DFH08DRAFT_965384</name>
</gene>
<proteinExistence type="predicted"/>
<evidence type="ECO:0000313" key="2">
    <source>
        <dbReference type="EMBL" id="KAJ7334638.1"/>
    </source>
</evidence>
<dbReference type="Proteomes" id="UP001218218">
    <property type="component" value="Unassembled WGS sequence"/>
</dbReference>
<organism evidence="2 3">
    <name type="scientific">Mycena albidolilacea</name>
    <dbReference type="NCBI Taxonomy" id="1033008"/>
    <lineage>
        <taxon>Eukaryota</taxon>
        <taxon>Fungi</taxon>
        <taxon>Dikarya</taxon>
        <taxon>Basidiomycota</taxon>
        <taxon>Agaricomycotina</taxon>
        <taxon>Agaricomycetes</taxon>
        <taxon>Agaricomycetidae</taxon>
        <taxon>Agaricales</taxon>
        <taxon>Marasmiineae</taxon>
        <taxon>Mycenaceae</taxon>
        <taxon>Mycena</taxon>
    </lineage>
</organism>
<comment type="caution">
    <text evidence="2">The sequence shown here is derived from an EMBL/GenBank/DDBJ whole genome shotgun (WGS) entry which is preliminary data.</text>
</comment>
<dbReference type="EMBL" id="JARIHO010000032">
    <property type="protein sequence ID" value="KAJ7334638.1"/>
    <property type="molecule type" value="Genomic_DNA"/>
</dbReference>
<evidence type="ECO:0000313" key="3">
    <source>
        <dbReference type="Proteomes" id="UP001218218"/>
    </source>
</evidence>
<sequence length="172" mass="18792">MLTVGCVLAPALPRRHLQSGKEFSPFALGVPIEIDFDIEACLQDQVLEQKAMGSDHEPEEEVLSLSLNDLDLDPPSPVNVLAAVDNLCPVMPLPSSGSVDPPPALPLSSKQQNKLKSHTRRARARQQAQQSSSDPKRKTVHTNRLQQGKVSYIDVEYDANGLPHTILTWIGS</sequence>
<reference evidence="2" key="1">
    <citation type="submission" date="2023-03" db="EMBL/GenBank/DDBJ databases">
        <title>Massive genome expansion in bonnet fungi (Mycena s.s.) driven by repeated elements and novel gene families across ecological guilds.</title>
        <authorList>
            <consortium name="Lawrence Berkeley National Laboratory"/>
            <person name="Harder C.B."/>
            <person name="Miyauchi S."/>
            <person name="Viragh M."/>
            <person name="Kuo A."/>
            <person name="Thoen E."/>
            <person name="Andreopoulos B."/>
            <person name="Lu D."/>
            <person name="Skrede I."/>
            <person name="Drula E."/>
            <person name="Henrissat B."/>
            <person name="Morin E."/>
            <person name="Kohler A."/>
            <person name="Barry K."/>
            <person name="LaButti K."/>
            <person name="Morin E."/>
            <person name="Salamov A."/>
            <person name="Lipzen A."/>
            <person name="Mereny Z."/>
            <person name="Hegedus B."/>
            <person name="Baldrian P."/>
            <person name="Stursova M."/>
            <person name="Weitz H."/>
            <person name="Taylor A."/>
            <person name="Grigoriev I.V."/>
            <person name="Nagy L.G."/>
            <person name="Martin F."/>
            <person name="Kauserud H."/>
        </authorList>
    </citation>
    <scope>NUCLEOTIDE SEQUENCE</scope>
    <source>
        <strain evidence="2">CBHHK002</strain>
    </source>
</reference>
<feature type="compositionally biased region" description="Basic residues" evidence="1">
    <location>
        <begin position="113"/>
        <end position="124"/>
    </location>
</feature>
<protein>
    <submittedName>
        <fullName evidence="2">Uncharacterized protein</fullName>
    </submittedName>
</protein>
<keyword evidence="3" id="KW-1185">Reference proteome</keyword>